<dbReference type="RefSeq" id="WP_045934936.1">
    <property type="nucleotide sequence ID" value="NZ_KQ033885.1"/>
</dbReference>
<dbReference type="Gene3D" id="3.40.190.10">
    <property type="entry name" value="Periplasmic binding protein-like II"/>
    <property type="match status" value="2"/>
</dbReference>
<organism evidence="3 4">
    <name type="scientific">Bifidobacterium mellis</name>
    <dbReference type="NCBI Taxonomy" id="1293823"/>
    <lineage>
        <taxon>Bacteria</taxon>
        <taxon>Bacillati</taxon>
        <taxon>Actinomycetota</taxon>
        <taxon>Actinomycetes</taxon>
        <taxon>Bifidobacteriales</taxon>
        <taxon>Bifidobacteriaceae</taxon>
        <taxon>Bifidobacterium</taxon>
    </lineage>
</organism>
<protein>
    <submittedName>
        <fullName evidence="3">ABC transporter, extracellular substrate binding protein, putative Alginate uptake porter</fullName>
    </submittedName>
</protein>
<gene>
    <name evidence="3" type="ORF">JF70_01580</name>
</gene>
<dbReference type="Proteomes" id="UP000033567">
    <property type="component" value="Unassembled WGS sequence"/>
</dbReference>
<comment type="caution">
    <text evidence="3">The sequence shown here is derived from an EMBL/GenBank/DDBJ whole genome shotgun (WGS) entry which is preliminary data.</text>
</comment>
<dbReference type="AlphaFoldDB" id="A0A0F4L3C5"/>
<feature type="signal peptide" evidence="2">
    <location>
        <begin position="1"/>
        <end position="28"/>
    </location>
</feature>
<dbReference type="InterPro" id="IPR050490">
    <property type="entry name" value="Bact_solute-bd_prot1"/>
</dbReference>
<dbReference type="PROSITE" id="PS51257">
    <property type="entry name" value="PROKAR_LIPOPROTEIN"/>
    <property type="match status" value="1"/>
</dbReference>
<dbReference type="PANTHER" id="PTHR43649:SF33">
    <property type="entry name" value="POLYGALACTURONAN_RHAMNOGALACTURONAN-BINDING PROTEIN YTCQ"/>
    <property type="match status" value="1"/>
</dbReference>
<dbReference type="PATRIC" id="fig|1684.5.peg.167"/>
<evidence type="ECO:0000313" key="4">
    <source>
        <dbReference type="Proteomes" id="UP000033567"/>
    </source>
</evidence>
<accession>A0A0F4L3C5</accession>
<dbReference type="EMBL" id="JWMF01000003">
    <property type="protein sequence ID" value="KJY52076.1"/>
    <property type="molecule type" value="Genomic_DNA"/>
</dbReference>
<name>A0A0F4L3C5_9BIFI</name>
<dbReference type="PANTHER" id="PTHR43649">
    <property type="entry name" value="ARABINOSE-BINDING PROTEIN-RELATED"/>
    <property type="match status" value="1"/>
</dbReference>
<reference evidence="3 4" key="1">
    <citation type="submission" date="2014-12" db="EMBL/GenBank/DDBJ databases">
        <title>Comparative genomics of the lactic acid bacteria isolated from the honey bee gut.</title>
        <authorList>
            <person name="Ellegaard K.M."/>
            <person name="Tamarit D."/>
            <person name="Javelind E."/>
            <person name="Olofsson T."/>
            <person name="Andersson S.G."/>
            <person name="Vasquez A."/>
        </authorList>
    </citation>
    <scope>NUCLEOTIDE SEQUENCE [LARGE SCALE GENOMIC DNA]</scope>
    <source>
        <strain evidence="3 4">Bin7</strain>
    </source>
</reference>
<evidence type="ECO:0000256" key="1">
    <source>
        <dbReference type="ARBA" id="ARBA00022729"/>
    </source>
</evidence>
<keyword evidence="1 2" id="KW-0732">Signal</keyword>
<evidence type="ECO:0000313" key="3">
    <source>
        <dbReference type="EMBL" id="KJY52076.1"/>
    </source>
</evidence>
<sequence length="540" mass="60090">MSSFGKHRFRNRLVAIGAMTMAMSMMLAGCGGSKEPTTNAQGQPIITIAVAKHPLTKKISKMKWPKQLEKECGCEIHWQEASSDWDQKKQAMLAAGDVPDLILKGINLADIATYSTLFEDLSQDLDKMPNVKKMFNTDPTAKQVVSMPDGKIYILPAVKKGIWPKAVSHMYINKQWLDTLGLKVPTTWDELEEVLKAFKTKDPNGNGQADEIPFDFQSPGTGGFGDYQPTLLLGSLGIVTSVGGGQGYYADKGKVKSFLTDDRYKELIQYLNRLWGEGLIAKDAFTHDYSKSQSTARGQGDKAKIGFTWGWTASDRFGDKLAGQYVAMPQLKAKADQNPDELVYDTQGDRLDYSEFALVVSAKSKNKETAIKVANAFYGQDMSLQMLWGDLGTDVQKTGPDSYKVLPPADSTKDPSTWKWTETLADDSPYWIRPNLKIELPADLEEVKGQEQPLEPALANVDPKLDVIPGALKYSSEDQTTMQNNNTTLMNTAMTKFAQWVTKGGVDQDWDNYVQTLKKANLDQNIKLVQKAYDQYYSKN</sequence>
<keyword evidence="4" id="KW-1185">Reference proteome</keyword>
<evidence type="ECO:0000256" key="2">
    <source>
        <dbReference type="SAM" id="SignalP"/>
    </source>
</evidence>
<proteinExistence type="predicted"/>
<feature type="chain" id="PRO_5038357413" evidence="2">
    <location>
        <begin position="29"/>
        <end position="540"/>
    </location>
</feature>
<dbReference type="SUPFAM" id="SSF53850">
    <property type="entry name" value="Periplasmic binding protein-like II"/>
    <property type="match status" value="1"/>
</dbReference>